<name>A0A494TIM4_SPHPE</name>
<proteinExistence type="predicted"/>
<evidence type="ECO:0000256" key="1">
    <source>
        <dbReference type="SAM" id="MobiDB-lite"/>
    </source>
</evidence>
<dbReference type="SUPFAM" id="SSF110087">
    <property type="entry name" value="DR1885-like metal-binding protein"/>
    <property type="match status" value="1"/>
</dbReference>
<dbReference type="InterPro" id="IPR036182">
    <property type="entry name" value="PCuAC_sf"/>
</dbReference>
<accession>A0A494TIM4</accession>
<dbReference type="Pfam" id="PF04314">
    <property type="entry name" value="PCuAC"/>
    <property type="match status" value="1"/>
</dbReference>
<feature type="region of interest" description="Disordered" evidence="1">
    <location>
        <begin position="1"/>
        <end position="23"/>
    </location>
</feature>
<gene>
    <name evidence="2" type="ORF">D3Y57_16210</name>
</gene>
<evidence type="ECO:0000313" key="2">
    <source>
        <dbReference type="EMBL" id="AYJ87192.1"/>
    </source>
</evidence>
<dbReference type="InterPro" id="IPR007410">
    <property type="entry name" value="LpqE-like"/>
</dbReference>
<dbReference type="EMBL" id="CP032829">
    <property type="protein sequence ID" value="AYJ87192.1"/>
    <property type="molecule type" value="Genomic_DNA"/>
</dbReference>
<keyword evidence="3" id="KW-1185">Reference proteome</keyword>
<protein>
    <submittedName>
        <fullName evidence="2">Copper chaperone PCu(A)C</fullName>
    </submittedName>
</protein>
<dbReference type="OrthoDB" id="9796962at2"/>
<dbReference type="KEGG" id="spha:D3Y57_16210"/>
<evidence type="ECO:0000313" key="3">
    <source>
        <dbReference type="Proteomes" id="UP000276254"/>
    </source>
</evidence>
<dbReference type="Proteomes" id="UP000276254">
    <property type="component" value="Chromosome"/>
</dbReference>
<dbReference type="AlphaFoldDB" id="A0A494TIM4"/>
<feature type="compositionally biased region" description="Basic and acidic residues" evidence="1">
    <location>
        <begin position="1"/>
        <end position="16"/>
    </location>
</feature>
<sequence>MEPRSVEDEDIRHDRAGSAGAQRMQGEACPERHGCLSAAPCGPPRARSGIFHCSRWPRCRSTSRGDVRKRHSRGNARINVRGWHGVHEAARGGVEIPAKGIVKFESGGKHVMFFDVNPALQPPRTMPINFIFASGERIQVDAVLIRPGEK</sequence>
<reference evidence="2 3" key="1">
    <citation type="submission" date="2018-09" db="EMBL/GenBank/DDBJ databases">
        <title>Sphingomonas peninsula sp. nov., isolated from fildes peninsula, Antarctic soil.</title>
        <authorList>
            <person name="Yingchao G."/>
        </authorList>
    </citation>
    <scope>NUCLEOTIDE SEQUENCE [LARGE SCALE GENOMIC DNA]</scope>
    <source>
        <strain evidence="2 3">YZ-8</strain>
    </source>
</reference>
<organism evidence="2 3">
    <name type="scientific">Sphingomonas paeninsulae</name>
    <dbReference type="NCBI Taxonomy" id="2319844"/>
    <lineage>
        <taxon>Bacteria</taxon>
        <taxon>Pseudomonadati</taxon>
        <taxon>Pseudomonadota</taxon>
        <taxon>Alphaproteobacteria</taxon>
        <taxon>Sphingomonadales</taxon>
        <taxon>Sphingomonadaceae</taxon>
        <taxon>Sphingomonas</taxon>
    </lineage>
</organism>
<dbReference type="Gene3D" id="2.60.40.1890">
    <property type="entry name" value="PCu(A)C copper chaperone"/>
    <property type="match status" value="1"/>
</dbReference>